<dbReference type="RefSeq" id="WP_092728873.1">
    <property type="nucleotide sequence ID" value="NZ_FMXE01000006.1"/>
</dbReference>
<feature type="chain" id="PRO_5011654634" description="TolB-like 6-blade propeller-like" evidence="1">
    <location>
        <begin position="24"/>
        <end position="348"/>
    </location>
</feature>
<sequence>MMRYSRTLLYIFAAQFLGIAAMANSDSLSKEVKPTLENLYYGNVNEVVTKMLWIGDQSAIGLRYNEKIPKDLVLLNRNKLIVDSLSFNEMFLEGYDKQSGRFNSIDGLVQTSDNRFLVIHGHGTTILEINQEKLDVRIKQLEKRKPAIDDKYLKGYSLVQLEKYTIGYRVESNKYLSSADFWVYDWENKKHVSYLDSQHPEASKNWYWKLKGTPEAYSTASIYRYNIIQTRDGFIFNLPLKNRFLKFSKATGAIQGYTFPELEKKNQAWFAFYDWNLDRVFPVLDTGKEYRIFSLNKEFKNFHLLASSEEQPFGVMDGKVYLREIEFKEKNKTWFCNHYLVDLYPKLK</sequence>
<protein>
    <recommendedName>
        <fullName evidence="4">TolB-like 6-blade propeller-like</fullName>
    </recommendedName>
</protein>
<dbReference type="STRING" id="279824.SAMN03080617_01028"/>
<keyword evidence="3" id="KW-1185">Reference proteome</keyword>
<evidence type="ECO:0008006" key="4">
    <source>
        <dbReference type="Google" id="ProtNLM"/>
    </source>
</evidence>
<dbReference type="AlphaFoldDB" id="A0A1G5WD17"/>
<gene>
    <name evidence="2" type="ORF">SAMN03080617_01028</name>
</gene>
<reference evidence="3" key="1">
    <citation type="submission" date="2016-10" db="EMBL/GenBank/DDBJ databases">
        <authorList>
            <person name="Varghese N."/>
            <person name="Submissions S."/>
        </authorList>
    </citation>
    <scope>NUCLEOTIDE SEQUENCE [LARGE SCALE GENOMIC DNA]</scope>
    <source>
        <strain evidence="3">DSM 22703</strain>
    </source>
</reference>
<evidence type="ECO:0000313" key="3">
    <source>
        <dbReference type="Proteomes" id="UP000198756"/>
    </source>
</evidence>
<name>A0A1G5WD17_9BACT</name>
<keyword evidence="1" id="KW-0732">Signal</keyword>
<feature type="signal peptide" evidence="1">
    <location>
        <begin position="1"/>
        <end position="23"/>
    </location>
</feature>
<evidence type="ECO:0000313" key="2">
    <source>
        <dbReference type="EMBL" id="SDA55824.1"/>
    </source>
</evidence>
<evidence type="ECO:0000256" key="1">
    <source>
        <dbReference type="SAM" id="SignalP"/>
    </source>
</evidence>
<dbReference type="EMBL" id="FMXE01000006">
    <property type="protein sequence ID" value="SDA55824.1"/>
    <property type="molecule type" value="Genomic_DNA"/>
</dbReference>
<proteinExistence type="predicted"/>
<dbReference type="Proteomes" id="UP000198756">
    <property type="component" value="Unassembled WGS sequence"/>
</dbReference>
<accession>A0A1G5WD17</accession>
<organism evidence="2 3">
    <name type="scientific">Algoriphagus alkaliphilus</name>
    <dbReference type="NCBI Taxonomy" id="279824"/>
    <lineage>
        <taxon>Bacteria</taxon>
        <taxon>Pseudomonadati</taxon>
        <taxon>Bacteroidota</taxon>
        <taxon>Cytophagia</taxon>
        <taxon>Cytophagales</taxon>
        <taxon>Cyclobacteriaceae</taxon>
        <taxon>Algoriphagus</taxon>
    </lineage>
</organism>
<dbReference type="OrthoDB" id="823736at2"/>